<accession>A0A7H4PH00</accession>
<dbReference type="Proteomes" id="UP000254863">
    <property type="component" value="Unassembled WGS sequence"/>
</dbReference>
<proteinExistence type="predicted"/>
<protein>
    <submittedName>
        <fullName evidence="1">Putative cation transporter</fullName>
    </submittedName>
</protein>
<name>A0A7H4PH00_9ENTR</name>
<sequence>MVVCVALVLTGVLNLKQAFAGFIDTNVILFVRHVYRRGGAI</sequence>
<comment type="caution">
    <text evidence="1">The sequence shown here is derived from an EMBL/GenBank/DDBJ whole genome shotgun (WGS) entry which is preliminary data.</text>
</comment>
<evidence type="ECO:0000313" key="1">
    <source>
        <dbReference type="EMBL" id="STW71580.1"/>
    </source>
</evidence>
<dbReference type="AlphaFoldDB" id="A0A7H4PH00"/>
<reference evidence="1 2" key="1">
    <citation type="submission" date="2018-06" db="EMBL/GenBank/DDBJ databases">
        <authorList>
            <consortium name="Pathogen Informatics"/>
            <person name="Doyle S."/>
        </authorList>
    </citation>
    <scope>NUCLEOTIDE SEQUENCE [LARGE SCALE GENOMIC DNA]</scope>
    <source>
        <strain evidence="1 2">NCTC11685</strain>
    </source>
</reference>
<evidence type="ECO:0000313" key="2">
    <source>
        <dbReference type="Proteomes" id="UP000254863"/>
    </source>
</evidence>
<gene>
    <name evidence="1" type="ORF">NCTC11685_04948</name>
</gene>
<dbReference type="EMBL" id="UGMS01000002">
    <property type="protein sequence ID" value="STW71580.1"/>
    <property type="molecule type" value="Genomic_DNA"/>
</dbReference>
<organism evidence="1 2">
    <name type="scientific">Klebsiella michiganensis</name>
    <dbReference type="NCBI Taxonomy" id="1134687"/>
    <lineage>
        <taxon>Bacteria</taxon>
        <taxon>Pseudomonadati</taxon>
        <taxon>Pseudomonadota</taxon>
        <taxon>Gammaproteobacteria</taxon>
        <taxon>Enterobacterales</taxon>
        <taxon>Enterobacteriaceae</taxon>
        <taxon>Klebsiella/Raoultella group</taxon>
        <taxon>Klebsiella</taxon>
    </lineage>
</organism>